<evidence type="ECO:0000313" key="2">
    <source>
        <dbReference type="Proteomes" id="UP001285441"/>
    </source>
</evidence>
<keyword evidence="2" id="KW-1185">Reference proteome</keyword>
<dbReference type="Proteomes" id="UP001285441">
    <property type="component" value="Unassembled WGS sequence"/>
</dbReference>
<accession>A0AAE0NYC5</accession>
<protein>
    <submittedName>
        <fullName evidence="1">Uncharacterized protein</fullName>
    </submittedName>
</protein>
<evidence type="ECO:0000313" key="1">
    <source>
        <dbReference type="EMBL" id="KAK3390027.1"/>
    </source>
</evidence>
<reference evidence="1" key="2">
    <citation type="submission" date="2023-06" db="EMBL/GenBank/DDBJ databases">
        <authorList>
            <consortium name="Lawrence Berkeley National Laboratory"/>
            <person name="Haridas S."/>
            <person name="Hensen N."/>
            <person name="Bonometti L."/>
            <person name="Westerberg I."/>
            <person name="Brannstrom I.O."/>
            <person name="Guillou S."/>
            <person name="Cros-Aarteil S."/>
            <person name="Calhoun S."/>
            <person name="Kuo A."/>
            <person name="Mondo S."/>
            <person name="Pangilinan J."/>
            <person name="Riley R."/>
            <person name="LaButti K."/>
            <person name="Andreopoulos B."/>
            <person name="Lipzen A."/>
            <person name="Chen C."/>
            <person name="Yanf M."/>
            <person name="Daum C."/>
            <person name="Ng V."/>
            <person name="Clum A."/>
            <person name="Steindorff A."/>
            <person name="Ohm R."/>
            <person name="Martin F."/>
            <person name="Silar P."/>
            <person name="Natvig D."/>
            <person name="Lalanne C."/>
            <person name="Gautier V."/>
            <person name="Ament-velasquez S.L."/>
            <person name="Kruys A."/>
            <person name="Hutchinson M.I."/>
            <person name="Powell A.J."/>
            <person name="Barry K."/>
            <person name="Miller A.N."/>
            <person name="Grigoriev I.V."/>
            <person name="Debuchy R."/>
            <person name="Gladieux P."/>
            <person name="Thoren M.H."/>
            <person name="Johannesson H."/>
        </authorList>
    </citation>
    <scope>NUCLEOTIDE SEQUENCE</scope>
    <source>
        <strain evidence="1">CBS 232.78</strain>
    </source>
</reference>
<proteinExistence type="predicted"/>
<reference evidence="1" key="1">
    <citation type="journal article" date="2023" name="Mol. Phylogenet. Evol.">
        <title>Genome-scale phylogeny and comparative genomics of the fungal order Sordariales.</title>
        <authorList>
            <person name="Hensen N."/>
            <person name="Bonometti L."/>
            <person name="Westerberg I."/>
            <person name="Brannstrom I.O."/>
            <person name="Guillou S."/>
            <person name="Cros-Aarteil S."/>
            <person name="Calhoun S."/>
            <person name="Haridas S."/>
            <person name="Kuo A."/>
            <person name="Mondo S."/>
            <person name="Pangilinan J."/>
            <person name="Riley R."/>
            <person name="LaButti K."/>
            <person name="Andreopoulos B."/>
            <person name="Lipzen A."/>
            <person name="Chen C."/>
            <person name="Yan M."/>
            <person name="Daum C."/>
            <person name="Ng V."/>
            <person name="Clum A."/>
            <person name="Steindorff A."/>
            <person name="Ohm R.A."/>
            <person name="Martin F."/>
            <person name="Silar P."/>
            <person name="Natvig D.O."/>
            <person name="Lalanne C."/>
            <person name="Gautier V."/>
            <person name="Ament-Velasquez S.L."/>
            <person name="Kruys A."/>
            <person name="Hutchinson M.I."/>
            <person name="Powell A.J."/>
            <person name="Barry K."/>
            <person name="Miller A.N."/>
            <person name="Grigoriev I.V."/>
            <person name="Debuchy R."/>
            <person name="Gladieux P."/>
            <person name="Hiltunen Thoren M."/>
            <person name="Johannesson H."/>
        </authorList>
    </citation>
    <scope>NUCLEOTIDE SEQUENCE</scope>
    <source>
        <strain evidence="1">CBS 232.78</strain>
    </source>
</reference>
<gene>
    <name evidence="1" type="ORF">B0H63DRAFT_464670</name>
</gene>
<dbReference type="EMBL" id="JAULSW010000002">
    <property type="protein sequence ID" value="KAK3390027.1"/>
    <property type="molecule type" value="Genomic_DNA"/>
</dbReference>
<name>A0AAE0NYC5_9PEZI</name>
<sequence>MDLISVAFWRVHSPLSPSPKVCLTFSPRMTVMALLLLSVIWQRRRGSTRGPRRSSTVWNGPKGLPKSLVWTFPLSAKTVCEPSSIAWLLRTMRISVPAAPSDLKAWSQTMALTLLGVLSVQGPLPASAKVMSVLAPRTATMGLLLSSRIWQRSAWFLTPAPSLISTVLKGPLCSGLPLTLLDGSRKVVCEPVPERPPRMTLTLLSARAWGAAMAPEAARRARKMEEYCILVVGWVLC</sequence>
<dbReference type="AlphaFoldDB" id="A0AAE0NYC5"/>
<organism evidence="1 2">
    <name type="scientific">Podospora didyma</name>
    <dbReference type="NCBI Taxonomy" id="330526"/>
    <lineage>
        <taxon>Eukaryota</taxon>
        <taxon>Fungi</taxon>
        <taxon>Dikarya</taxon>
        <taxon>Ascomycota</taxon>
        <taxon>Pezizomycotina</taxon>
        <taxon>Sordariomycetes</taxon>
        <taxon>Sordariomycetidae</taxon>
        <taxon>Sordariales</taxon>
        <taxon>Podosporaceae</taxon>
        <taxon>Podospora</taxon>
    </lineage>
</organism>
<comment type="caution">
    <text evidence="1">The sequence shown here is derived from an EMBL/GenBank/DDBJ whole genome shotgun (WGS) entry which is preliminary data.</text>
</comment>